<dbReference type="AlphaFoldDB" id="A0A0R1SD89"/>
<dbReference type="InterPro" id="IPR007731">
    <property type="entry name" value="DUF669"/>
</dbReference>
<organism evidence="2 3">
    <name type="scientific">Lentilactobacillus diolivorans DSM 14421</name>
    <dbReference type="NCBI Taxonomy" id="1423739"/>
    <lineage>
        <taxon>Bacteria</taxon>
        <taxon>Bacillati</taxon>
        <taxon>Bacillota</taxon>
        <taxon>Bacilli</taxon>
        <taxon>Lactobacillales</taxon>
        <taxon>Lactobacillaceae</taxon>
        <taxon>Lentilactobacillus</taxon>
    </lineage>
</organism>
<name>A0A0R1SD89_9LACO</name>
<protein>
    <recommendedName>
        <fullName evidence="4">DUF669 domain-containing protein</fullName>
    </recommendedName>
</protein>
<gene>
    <name evidence="2" type="ORF">FC85_GL002738</name>
</gene>
<dbReference type="EMBL" id="AZEY01000034">
    <property type="protein sequence ID" value="KRL67143.1"/>
    <property type="molecule type" value="Genomic_DNA"/>
</dbReference>
<evidence type="ECO:0000313" key="2">
    <source>
        <dbReference type="EMBL" id="KRL67143.1"/>
    </source>
</evidence>
<dbReference type="RefSeq" id="WP_057864315.1">
    <property type="nucleotide sequence ID" value="NZ_AZEY01000034.1"/>
</dbReference>
<dbReference type="Pfam" id="PF05037">
    <property type="entry name" value="DUF669"/>
    <property type="match status" value="1"/>
</dbReference>
<feature type="compositionally biased region" description="Polar residues" evidence="1">
    <location>
        <begin position="150"/>
        <end position="173"/>
    </location>
</feature>
<proteinExistence type="predicted"/>
<feature type="region of interest" description="Disordered" evidence="1">
    <location>
        <begin position="131"/>
        <end position="189"/>
    </location>
</feature>
<reference evidence="2 3" key="1">
    <citation type="journal article" date="2015" name="Genome Announc.">
        <title>Expanding the biotechnology potential of lactobacilli through comparative genomics of 213 strains and associated genera.</title>
        <authorList>
            <person name="Sun Z."/>
            <person name="Harris H.M."/>
            <person name="McCann A."/>
            <person name="Guo C."/>
            <person name="Argimon S."/>
            <person name="Zhang W."/>
            <person name="Yang X."/>
            <person name="Jeffery I.B."/>
            <person name="Cooney J.C."/>
            <person name="Kagawa T.F."/>
            <person name="Liu W."/>
            <person name="Song Y."/>
            <person name="Salvetti E."/>
            <person name="Wrobel A."/>
            <person name="Rasinkangas P."/>
            <person name="Parkhill J."/>
            <person name="Rea M.C."/>
            <person name="O'Sullivan O."/>
            <person name="Ritari J."/>
            <person name="Douillard F.P."/>
            <person name="Paul Ross R."/>
            <person name="Yang R."/>
            <person name="Briner A.E."/>
            <person name="Felis G.E."/>
            <person name="de Vos W.M."/>
            <person name="Barrangou R."/>
            <person name="Klaenhammer T.R."/>
            <person name="Caufield P.W."/>
            <person name="Cui Y."/>
            <person name="Zhang H."/>
            <person name="O'Toole P.W."/>
        </authorList>
    </citation>
    <scope>NUCLEOTIDE SEQUENCE [LARGE SCALE GENOMIC DNA]</scope>
    <source>
        <strain evidence="2 3">DSM 14421</strain>
    </source>
</reference>
<dbReference type="PATRIC" id="fig|1423739.3.peg.2841"/>
<dbReference type="STRING" id="1423739.FC85_GL002738"/>
<dbReference type="Proteomes" id="UP000052013">
    <property type="component" value="Unassembled WGS sequence"/>
</dbReference>
<accession>A0A0R1SD89</accession>
<sequence>MSLFTVDSNNVFGMSVQEAGTYNVKVVKVQTTTTKGRGLPMLTLDVEVIDGKYKGGQIRYQNLVWDSSDEEHLETSIKRFNTFLVALRVKDGARVDSIGQIAKAAQNSQLSVETEWGEPNNSGQVYLQVRGYHPLNPDGSQPNGVKRPNAGQNPSRSISNNTSNQEINHSTDSFGKDDGINISDSDLPF</sequence>
<evidence type="ECO:0000313" key="3">
    <source>
        <dbReference type="Proteomes" id="UP000052013"/>
    </source>
</evidence>
<comment type="caution">
    <text evidence="2">The sequence shown here is derived from an EMBL/GenBank/DDBJ whole genome shotgun (WGS) entry which is preliminary data.</text>
</comment>
<evidence type="ECO:0008006" key="4">
    <source>
        <dbReference type="Google" id="ProtNLM"/>
    </source>
</evidence>
<evidence type="ECO:0000256" key="1">
    <source>
        <dbReference type="SAM" id="MobiDB-lite"/>
    </source>
</evidence>